<reference evidence="3" key="1">
    <citation type="submission" date="2016-10" db="EMBL/GenBank/DDBJ databases">
        <authorList>
            <person name="Varghese N."/>
            <person name="Submissions S."/>
        </authorList>
    </citation>
    <scope>NUCLEOTIDE SEQUENCE [LARGE SCALE GENOMIC DNA]</scope>
    <source>
        <strain evidence="3">DSM 17038</strain>
    </source>
</reference>
<proteinExistence type="predicted"/>
<evidence type="ECO:0000313" key="3">
    <source>
        <dbReference type="Proteomes" id="UP000199337"/>
    </source>
</evidence>
<keyword evidence="3" id="KW-1185">Reference proteome</keyword>
<keyword evidence="1" id="KW-0732">Signal</keyword>
<dbReference type="EMBL" id="FOOX01000004">
    <property type="protein sequence ID" value="SFG41554.1"/>
    <property type="molecule type" value="Genomic_DNA"/>
</dbReference>
<gene>
    <name evidence="2" type="ORF">SAMN05660649_01629</name>
</gene>
<protein>
    <submittedName>
        <fullName evidence="2">Uncharacterized protein</fullName>
    </submittedName>
</protein>
<dbReference type="Proteomes" id="UP000199337">
    <property type="component" value="Unassembled WGS sequence"/>
</dbReference>
<feature type="signal peptide" evidence="1">
    <location>
        <begin position="1"/>
        <end position="23"/>
    </location>
</feature>
<dbReference type="RefSeq" id="WP_092470466.1">
    <property type="nucleotide sequence ID" value="NZ_FOOX01000004.1"/>
</dbReference>
<dbReference type="AlphaFoldDB" id="A0A1I2RLK9"/>
<evidence type="ECO:0000256" key="1">
    <source>
        <dbReference type="SAM" id="SignalP"/>
    </source>
</evidence>
<name>A0A1I2RLK9_9FIRM</name>
<sequence>MKKNMAVAYSVFFLLLIIILDTACGTTNDEINQTNPNTVSDTSSAESAVTYSEEQRILYKIVIQRGKERFSFEEKDSNYCTLVSDVENLLIIAPRGGAGIDSSTLEKNVDVKDIDIIRESEKDSGNKVAVVENEGVWIRLYYNPYRPGQGMNDFKHKDVMVYIDPNDITNAYLARQNPDDLSKWDLILLPGYGPWLQKEIDMLLRLKTGF</sequence>
<organism evidence="2 3">
    <name type="scientific">Desulfotruncus arcticus DSM 17038</name>
    <dbReference type="NCBI Taxonomy" id="1121424"/>
    <lineage>
        <taxon>Bacteria</taxon>
        <taxon>Bacillati</taxon>
        <taxon>Bacillota</taxon>
        <taxon>Clostridia</taxon>
        <taxon>Eubacteriales</taxon>
        <taxon>Desulfallaceae</taxon>
        <taxon>Desulfotruncus</taxon>
    </lineage>
</organism>
<evidence type="ECO:0000313" key="2">
    <source>
        <dbReference type="EMBL" id="SFG41554.1"/>
    </source>
</evidence>
<dbReference type="OrthoDB" id="2056865at2"/>
<accession>A0A1I2RLK9</accession>
<feature type="chain" id="PRO_5038771006" evidence="1">
    <location>
        <begin position="24"/>
        <end position="210"/>
    </location>
</feature>